<protein>
    <submittedName>
        <fullName evidence="2">Uncharacterized protein</fullName>
    </submittedName>
</protein>
<feature type="transmembrane region" description="Helical" evidence="1">
    <location>
        <begin position="6"/>
        <end position="22"/>
    </location>
</feature>
<comment type="caution">
    <text evidence="2">The sequence shown here is derived from an EMBL/GenBank/DDBJ whole genome shotgun (WGS) entry which is preliminary data.</text>
</comment>
<gene>
    <name evidence="2" type="ORF">GCM10011532_19010</name>
</gene>
<keyword evidence="1" id="KW-1133">Transmembrane helix</keyword>
<name>A0ABQ1WL30_9FLAO</name>
<dbReference type="Proteomes" id="UP000605733">
    <property type="component" value="Unassembled WGS sequence"/>
</dbReference>
<evidence type="ECO:0000256" key="1">
    <source>
        <dbReference type="SAM" id="Phobius"/>
    </source>
</evidence>
<evidence type="ECO:0000313" key="2">
    <source>
        <dbReference type="EMBL" id="GGG35418.1"/>
    </source>
</evidence>
<dbReference type="EMBL" id="BMIX01000003">
    <property type="protein sequence ID" value="GGG35418.1"/>
    <property type="molecule type" value="Genomic_DNA"/>
</dbReference>
<proteinExistence type="predicted"/>
<accession>A0ABQ1WL30</accession>
<keyword evidence="3" id="KW-1185">Reference proteome</keyword>
<keyword evidence="1" id="KW-0812">Transmembrane</keyword>
<evidence type="ECO:0000313" key="3">
    <source>
        <dbReference type="Proteomes" id="UP000605733"/>
    </source>
</evidence>
<sequence>MIVDGSALILTVLGFVIAFLLYDKQRKDKAKDAFEFFQASLPELKHSLGNTIDDLEEFIRSLDLDNTVNPVLSASLNDKFLNKINIVNLNRFYKKNRRDKLEAFKEFLVDSNFFGDYQSYFSNEIHYFRNAYQKRQEVFSEWQQLRSKKFFIESSDKDENMDFKKIYDNWVIELNKDKAVFDFNAQGMPVKIKDRKELVENKIDSLAQDIIPFIESSEKANEVSMIANRVIAAYDEISEMRLKIRRVIGDDIAKFENVLKNMNDLLE</sequence>
<organism evidence="2 3">
    <name type="scientific">Christiangramia forsetii</name>
    <dbReference type="NCBI Taxonomy" id="411153"/>
    <lineage>
        <taxon>Bacteria</taxon>
        <taxon>Pseudomonadati</taxon>
        <taxon>Bacteroidota</taxon>
        <taxon>Flavobacteriia</taxon>
        <taxon>Flavobacteriales</taxon>
        <taxon>Flavobacteriaceae</taxon>
        <taxon>Christiangramia</taxon>
    </lineage>
</organism>
<keyword evidence="1" id="KW-0472">Membrane</keyword>
<reference evidence="3" key="1">
    <citation type="journal article" date="2019" name="Int. J. Syst. Evol. Microbiol.">
        <title>The Global Catalogue of Microorganisms (GCM) 10K type strain sequencing project: providing services to taxonomists for standard genome sequencing and annotation.</title>
        <authorList>
            <consortium name="The Broad Institute Genomics Platform"/>
            <consortium name="The Broad Institute Genome Sequencing Center for Infectious Disease"/>
            <person name="Wu L."/>
            <person name="Ma J."/>
        </authorList>
    </citation>
    <scope>NUCLEOTIDE SEQUENCE [LARGE SCALE GENOMIC DNA]</scope>
    <source>
        <strain evidence="3">CGMCC 1.15422</strain>
    </source>
</reference>